<feature type="region of interest" description="Disordered" evidence="1">
    <location>
        <begin position="1"/>
        <end position="33"/>
    </location>
</feature>
<gene>
    <name evidence="2" type="ORF">A2827_03880</name>
</gene>
<proteinExistence type="predicted"/>
<evidence type="ECO:0000313" key="2">
    <source>
        <dbReference type="EMBL" id="OGZ58345.1"/>
    </source>
</evidence>
<dbReference type="AlphaFoldDB" id="A0A1G2H787"/>
<accession>A0A1G2H787</accession>
<reference evidence="2 3" key="1">
    <citation type="journal article" date="2016" name="Nat. Commun.">
        <title>Thousands of microbial genomes shed light on interconnected biogeochemical processes in an aquifer system.</title>
        <authorList>
            <person name="Anantharaman K."/>
            <person name="Brown C.T."/>
            <person name="Hug L.A."/>
            <person name="Sharon I."/>
            <person name="Castelle C.J."/>
            <person name="Probst A.J."/>
            <person name="Thomas B.C."/>
            <person name="Singh A."/>
            <person name="Wilkins M.J."/>
            <person name="Karaoz U."/>
            <person name="Brodie E.L."/>
            <person name="Williams K.H."/>
            <person name="Hubbard S.S."/>
            <person name="Banfield J.F."/>
        </authorList>
    </citation>
    <scope>NUCLEOTIDE SEQUENCE [LARGE SCALE GENOMIC DNA]</scope>
</reference>
<evidence type="ECO:0000256" key="1">
    <source>
        <dbReference type="SAM" id="MobiDB-lite"/>
    </source>
</evidence>
<organism evidence="2 3">
    <name type="scientific">Candidatus Spechtbacteria bacterium RIFCSPHIGHO2_01_FULL_43_30</name>
    <dbReference type="NCBI Taxonomy" id="1802158"/>
    <lineage>
        <taxon>Bacteria</taxon>
        <taxon>Candidatus Spechtiibacteriota</taxon>
    </lineage>
</organism>
<feature type="compositionally biased region" description="Basic and acidic residues" evidence="1">
    <location>
        <begin position="7"/>
        <end position="29"/>
    </location>
</feature>
<dbReference type="Proteomes" id="UP000177932">
    <property type="component" value="Unassembled WGS sequence"/>
</dbReference>
<dbReference type="STRING" id="1802158.A2827_03880"/>
<dbReference type="EMBL" id="MHOD01000010">
    <property type="protein sequence ID" value="OGZ58345.1"/>
    <property type="molecule type" value="Genomic_DNA"/>
</dbReference>
<protein>
    <recommendedName>
        <fullName evidence="4">Nmd3 N-terminal domain-containing protein</fullName>
    </recommendedName>
</protein>
<name>A0A1G2H787_9BACT</name>
<sequence length="182" mass="21004">MKTNLPKYKEPEAFGKSHASMEKSKKEEQEFGPGKESIGICRDCGAMYYNKSWHHNLRNYKQLDEDKKVNFFICPACKMIGDQKFEGQAILENVPENLLSEAVRNIENTGERAYKRDPMDRIIKIKKQKSKTEGTWNVEVLATENQLARNIARQIEKAFKGSGSNVKWSRNESTARIVVRFI</sequence>
<evidence type="ECO:0000313" key="3">
    <source>
        <dbReference type="Proteomes" id="UP000177932"/>
    </source>
</evidence>
<evidence type="ECO:0008006" key="4">
    <source>
        <dbReference type="Google" id="ProtNLM"/>
    </source>
</evidence>
<comment type="caution">
    <text evidence="2">The sequence shown here is derived from an EMBL/GenBank/DDBJ whole genome shotgun (WGS) entry which is preliminary data.</text>
</comment>